<dbReference type="OrthoDB" id="438116at2759"/>
<dbReference type="EMBL" id="GG682453">
    <property type="protein sequence ID" value="EER03098.1"/>
    <property type="molecule type" value="Genomic_DNA"/>
</dbReference>
<dbReference type="OMA" id="MEDDIAC"/>
<feature type="domain" description="WRKY19-like zinc finger" evidence="2">
    <location>
        <begin position="78"/>
        <end position="102"/>
    </location>
</feature>
<dbReference type="InterPro" id="IPR056866">
    <property type="entry name" value="Znf_WRKY19"/>
</dbReference>
<protein>
    <recommendedName>
        <fullName evidence="2">WRKY19-like zinc finger domain-containing protein</fullName>
    </recommendedName>
</protein>
<accession>C5LJG9</accession>
<sequence length="257" mass="28119">MVVRNTNTVAAPNGTVKRVRKAPGTNPSKICKAEGCSRQVRAAARYCITHGGGNTCEYPDCKTSARHGSTFCIAHGGGRRCQKPGCAKSAVGSTNFCKAHGGGRRCTYPNCFRAARPGQPQACMKHGGGKRCALPTCDRSAAARSNFCAEHLFIDGTDPAEKKKPGEKGKGKDAEKKKKQEHAMEDDIACRDLLRGRREPTFFATNITVPPLNVFLDDFRNYEDLGPPVLFTVDQSDMIYNTFDDEEEEEKKEDPLK</sequence>
<dbReference type="Proteomes" id="UP000007800">
    <property type="component" value="Unassembled WGS sequence"/>
</dbReference>
<dbReference type="PANTHER" id="PTHR31827:SF1">
    <property type="entry name" value="EMB|CAB89363.1"/>
    <property type="match status" value="1"/>
</dbReference>
<evidence type="ECO:0000313" key="3">
    <source>
        <dbReference type="EMBL" id="EER03098.1"/>
    </source>
</evidence>
<dbReference type="AlphaFoldDB" id="C5LJG9"/>
<feature type="region of interest" description="Disordered" evidence="1">
    <location>
        <begin position="159"/>
        <end position="183"/>
    </location>
</feature>
<reference evidence="3 4" key="1">
    <citation type="submission" date="2008-07" db="EMBL/GenBank/DDBJ databases">
        <authorList>
            <person name="El-Sayed N."/>
            <person name="Caler E."/>
            <person name="Inman J."/>
            <person name="Amedeo P."/>
            <person name="Hass B."/>
            <person name="Wortman J."/>
        </authorList>
    </citation>
    <scope>NUCLEOTIDE SEQUENCE [LARGE SCALE GENOMIC DNA]</scope>
    <source>
        <strain evidence="4">ATCC 50983 / TXsc</strain>
    </source>
</reference>
<name>C5LJG9_PERM5</name>
<proteinExistence type="predicted"/>
<dbReference type="RefSeq" id="XP_002771282.1">
    <property type="nucleotide sequence ID" value="XM_002771236.1"/>
</dbReference>
<evidence type="ECO:0000313" key="4">
    <source>
        <dbReference type="Proteomes" id="UP000007800"/>
    </source>
</evidence>
<gene>
    <name evidence="3" type="ORF">Pmar_PMAR023210</name>
</gene>
<dbReference type="PANTHER" id="PTHR31827">
    <property type="entry name" value="EMB|CAB89363.1"/>
    <property type="match status" value="1"/>
</dbReference>
<organism evidence="4">
    <name type="scientific">Perkinsus marinus (strain ATCC 50983 / TXsc)</name>
    <dbReference type="NCBI Taxonomy" id="423536"/>
    <lineage>
        <taxon>Eukaryota</taxon>
        <taxon>Sar</taxon>
        <taxon>Alveolata</taxon>
        <taxon>Perkinsozoa</taxon>
        <taxon>Perkinsea</taxon>
        <taxon>Perkinsida</taxon>
        <taxon>Perkinsidae</taxon>
        <taxon>Perkinsus</taxon>
    </lineage>
</organism>
<dbReference type="InParanoid" id="C5LJG9"/>
<evidence type="ECO:0000256" key="1">
    <source>
        <dbReference type="SAM" id="MobiDB-lite"/>
    </source>
</evidence>
<evidence type="ECO:0000259" key="2">
    <source>
        <dbReference type="Pfam" id="PF24906"/>
    </source>
</evidence>
<keyword evidence="4" id="KW-1185">Reference proteome</keyword>
<dbReference type="Pfam" id="PF24906">
    <property type="entry name" value="Zf_WRKY19"/>
    <property type="match status" value="2"/>
</dbReference>
<feature type="domain" description="WRKY19-like zinc finger" evidence="2">
    <location>
        <begin position="55"/>
        <end position="77"/>
    </location>
</feature>
<dbReference type="GeneID" id="9051764"/>